<dbReference type="SMART" id="SM00419">
    <property type="entry name" value="HTH_CRP"/>
    <property type="match status" value="1"/>
</dbReference>
<sequence>MSDRHQITLREALRSTLWAKALTPEQMARVEADTVEISVAKGGYVCRKGEMVEHWLGVIDGLVKMNNFSSTGKSVTFTGMTPGSWFGEGTVLKREHLKYDAIALRDSRIARMPISTFMWLVDNSLPFTRFLLMQLNERLGQFIGMLENERLLDPDTRIARCLASMFHSQLYPGLENTILISQEELGYLSGTSRQRANQALQRLEKLGLLSLDYGGIRILDLDGLRRYEA</sequence>
<proteinExistence type="predicted"/>
<dbReference type="InterPro" id="IPR012318">
    <property type="entry name" value="HTH_CRP"/>
</dbReference>
<evidence type="ECO:0000259" key="4">
    <source>
        <dbReference type="PROSITE" id="PS50042"/>
    </source>
</evidence>
<dbReference type="Pfam" id="PF13545">
    <property type="entry name" value="HTH_Crp_2"/>
    <property type="match status" value="1"/>
</dbReference>
<dbReference type="CDD" id="cd00038">
    <property type="entry name" value="CAP_ED"/>
    <property type="match status" value="1"/>
</dbReference>
<evidence type="ECO:0000256" key="2">
    <source>
        <dbReference type="ARBA" id="ARBA00023125"/>
    </source>
</evidence>
<dbReference type="InterPro" id="IPR018490">
    <property type="entry name" value="cNMP-bd_dom_sf"/>
</dbReference>
<dbReference type="SUPFAM" id="SSF46785">
    <property type="entry name" value="Winged helix' DNA-binding domain"/>
    <property type="match status" value="1"/>
</dbReference>
<protein>
    <submittedName>
        <fullName evidence="6">Crp/Fnr family transcriptional regulator</fullName>
    </submittedName>
</protein>
<name>A0A4Y9SL36_9BURK</name>
<dbReference type="AlphaFoldDB" id="A0A4Y9SL36"/>
<dbReference type="InterPro" id="IPR050397">
    <property type="entry name" value="Env_Response_Regulators"/>
</dbReference>
<dbReference type="PANTHER" id="PTHR24567">
    <property type="entry name" value="CRP FAMILY TRANSCRIPTIONAL REGULATORY PROTEIN"/>
    <property type="match status" value="1"/>
</dbReference>
<dbReference type="InterPro" id="IPR000595">
    <property type="entry name" value="cNMP-bd_dom"/>
</dbReference>
<dbReference type="EMBL" id="SPVG01000072">
    <property type="protein sequence ID" value="TFW27258.1"/>
    <property type="molecule type" value="Genomic_DNA"/>
</dbReference>
<evidence type="ECO:0000313" key="6">
    <source>
        <dbReference type="EMBL" id="TFW27258.1"/>
    </source>
</evidence>
<evidence type="ECO:0000256" key="3">
    <source>
        <dbReference type="ARBA" id="ARBA00023163"/>
    </source>
</evidence>
<keyword evidence="2" id="KW-0238">DNA-binding</keyword>
<dbReference type="Gene3D" id="2.60.120.10">
    <property type="entry name" value="Jelly Rolls"/>
    <property type="match status" value="1"/>
</dbReference>
<keyword evidence="1" id="KW-0805">Transcription regulation</keyword>
<feature type="domain" description="Cyclic nucleotide-binding" evidence="4">
    <location>
        <begin position="18"/>
        <end position="138"/>
    </location>
</feature>
<evidence type="ECO:0000259" key="5">
    <source>
        <dbReference type="PROSITE" id="PS51063"/>
    </source>
</evidence>
<dbReference type="PROSITE" id="PS51063">
    <property type="entry name" value="HTH_CRP_2"/>
    <property type="match status" value="1"/>
</dbReference>
<dbReference type="PROSITE" id="PS50042">
    <property type="entry name" value="CNMP_BINDING_3"/>
    <property type="match status" value="1"/>
</dbReference>
<feature type="domain" description="HTH crp-type" evidence="5">
    <location>
        <begin position="152"/>
        <end position="222"/>
    </location>
</feature>
<dbReference type="GO" id="GO:0003677">
    <property type="term" value="F:DNA binding"/>
    <property type="evidence" value="ECO:0007669"/>
    <property type="project" value="UniProtKB-KW"/>
</dbReference>
<dbReference type="RefSeq" id="WP_135200911.1">
    <property type="nucleotide sequence ID" value="NZ_SPVG01000072.1"/>
</dbReference>
<evidence type="ECO:0000256" key="1">
    <source>
        <dbReference type="ARBA" id="ARBA00023015"/>
    </source>
</evidence>
<dbReference type="SUPFAM" id="SSF51206">
    <property type="entry name" value="cAMP-binding domain-like"/>
    <property type="match status" value="1"/>
</dbReference>
<dbReference type="PANTHER" id="PTHR24567:SF68">
    <property type="entry name" value="DNA-BINDING TRANSCRIPTIONAL DUAL REGULATOR CRP"/>
    <property type="match status" value="1"/>
</dbReference>
<dbReference type="InterPro" id="IPR036388">
    <property type="entry name" value="WH-like_DNA-bd_sf"/>
</dbReference>
<keyword evidence="3" id="KW-0804">Transcription</keyword>
<accession>A0A4Y9SL36</accession>
<comment type="caution">
    <text evidence="6">The sequence shown here is derived from an EMBL/GenBank/DDBJ whole genome shotgun (WGS) entry which is preliminary data.</text>
</comment>
<dbReference type="GO" id="GO:0003700">
    <property type="term" value="F:DNA-binding transcription factor activity"/>
    <property type="evidence" value="ECO:0007669"/>
    <property type="project" value="TreeGrafter"/>
</dbReference>
<dbReference type="InterPro" id="IPR014710">
    <property type="entry name" value="RmlC-like_jellyroll"/>
</dbReference>
<dbReference type="Proteomes" id="UP000297729">
    <property type="component" value="Unassembled WGS sequence"/>
</dbReference>
<reference evidence="6 7" key="1">
    <citation type="submission" date="2019-03" db="EMBL/GenBank/DDBJ databases">
        <title>Draft Genome Sequence of Duganella callidus sp. nov., a Novel Duganella Species Isolated from Cultivated Soil.</title>
        <authorList>
            <person name="Raths R."/>
            <person name="Peta V."/>
            <person name="Bucking H."/>
        </authorList>
    </citation>
    <scope>NUCLEOTIDE SEQUENCE [LARGE SCALE GENOMIC DNA]</scope>
    <source>
        <strain evidence="6 7">DN04</strain>
    </source>
</reference>
<dbReference type="Pfam" id="PF00027">
    <property type="entry name" value="cNMP_binding"/>
    <property type="match status" value="1"/>
</dbReference>
<evidence type="ECO:0000313" key="7">
    <source>
        <dbReference type="Proteomes" id="UP000297729"/>
    </source>
</evidence>
<organism evidence="6 7">
    <name type="scientific">Duganella callida</name>
    <dbReference type="NCBI Taxonomy" id="2561932"/>
    <lineage>
        <taxon>Bacteria</taxon>
        <taxon>Pseudomonadati</taxon>
        <taxon>Pseudomonadota</taxon>
        <taxon>Betaproteobacteria</taxon>
        <taxon>Burkholderiales</taxon>
        <taxon>Oxalobacteraceae</taxon>
        <taxon>Telluria group</taxon>
        <taxon>Duganella</taxon>
    </lineage>
</organism>
<dbReference type="SMART" id="SM00100">
    <property type="entry name" value="cNMP"/>
    <property type="match status" value="1"/>
</dbReference>
<dbReference type="Gene3D" id="1.10.10.10">
    <property type="entry name" value="Winged helix-like DNA-binding domain superfamily/Winged helix DNA-binding domain"/>
    <property type="match status" value="1"/>
</dbReference>
<dbReference type="OrthoDB" id="8558412at2"/>
<gene>
    <name evidence="6" type="ORF">E4L98_07365</name>
</gene>
<dbReference type="InterPro" id="IPR036390">
    <property type="entry name" value="WH_DNA-bd_sf"/>
</dbReference>
<keyword evidence="7" id="KW-1185">Reference proteome</keyword>
<dbReference type="GO" id="GO:0005829">
    <property type="term" value="C:cytosol"/>
    <property type="evidence" value="ECO:0007669"/>
    <property type="project" value="TreeGrafter"/>
</dbReference>